<organism evidence="1 2">
    <name type="scientific">Caulobacter vibrioides</name>
    <name type="common">Caulobacter crescentus</name>
    <dbReference type="NCBI Taxonomy" id="155892"/>
    <lineage>
        <taxon>Bacteria</taxon>
        <taxon>Pseudomonadati</taxon>
        <taxon>Pseudomonadota</taxon>
        <taxon>Alphaproteobacteria</taxon>
        <taxon>Caulobacterales</taxon>
        <taxon>Caulobacteraceae</taxon>
        <taxon>Caulobacter</taxon>
    </lineage>
</organism>
<protein>
    <submittedName>
        <fullName evidence="1">Uncharacterized protein</fullName>
    </submittedName>
</protein>
<proteinExistence type="predicted"/>
<gene>
    <name evidence="1" type="ORF">CA606_09210</name>
</gene>
<dbReference type="Proteomes" id="UP000217311">
    <property type="component" value="Chromosome"/>
</dbReference>
<accession>A0A290MZ54</accession>
<name>A0A290MZ54_CAUVI</name>
<sequence>MTTTAAPASPSALARMEANLQAQRVRLDQIRALEPTRRQREALGHSRIHYGASAARAFRERMRVFGLPVSEVD</sequence>
<reference evidence="2" key="1">
    <citation type="submission" date="2017-09" db="EMBL/GenBank/DDBJ databases">
        <title>Genome evolution observed in wild isolates of Caulobacter crescentus.</title>
        <authorList>
            <person name="Ely B."/>
            <person name="Wilson K."/>
            <person name="Scott D."/>
        </authorList>
    </citation>
    <scope>NUCLEOTIDE SEQUENCE [LARGE SCALE GENOMIC DNA]</scope>
    <source>
        <strain evidence="2">CB13b1a</strain>
    </source>
</reference>
<dbReference type="EMBL" id="CP023315">
    <property type="protein sequence ID" value="ATC32512.1"/>
    <property type="molecule type" value="Genomic_DNA"/>
</dbReference>
<evidence type="ECO:0000313" key="1">
    <source>
        <dbReference type="EMBL" id="ATC32512.1"/>
    </source>
</evidence>
<evidence type="ECO:0000313" key="2">
    <source>
        <dbReference type="Proteomes" id="UP000217311"/>
    </source>
</evidence>
<dbReference type="AlphaFoldDB" id="A0A290MZ54"/>